<dbReference type="EMBL" id="CACVBM020001795">
    <property type="protein sequence ID" value="CAA7059785.1"/>
    <property type="molecule type" value="Genomic_DNA"/>
</dbReference>
<reference evidence="1 3" key="1">
    <citation type="submission" date="2020-01" db="EMBL/GenBank/DDBJ databases">
        <authorList>
            <person name="Mishra B."/>
        </authorList>
    </citation>
    <scope>NUCLEOTIDE SEQUENCE [LARGE SCALE GENOMIC DNA]</scope>
</reference>
<accession>A0A6D2L4S9</accession>
<name>A0A6D2L4S9_9BRAS</name>
<sequence>MILDHLILSGEGTVGIVGDVRFNIRAADSLSNLLTPSPTALSGQVRCLVVETAGFSMRCGSTRVVKSARVPLGSFSLSTPTEMSSLTGTPSILGPVIEMAITSLLNLNGSYAPLSTEDPGNSRYACHSFPVRC</sequence>
<evidence type="ECO:0000313" key="2">
    <source>
        <dbReference type="EMBL" id="CAA7060900.1"/>
    </source>
</evidence>
<dbReference type="Proteomes" id="UP000467841">
    <property type="component" value="Unassembled WGS sequence"/>
</dbReference>
<proteinExistence type="predicted"/>
<gene>
    <name evidence="1" type="ORF">MERR_LOCUS47021</name>
    <name evidence="2" type="ORF">MERR_LOCUS48136</name>
</gene>
<organism evidence="1 3">
    <name type="scientific">Microthlaspi erraticum</name>
    <dbReference type="NCBI Taxonomy" id="1685480"/>
    <lineage>
        <taxon>Eukaryota</taxon>
        <taxon>Viridiplantae</taxon>
        <taxon>Streptophyta</taxon>
        <taxon>Embryophyta</taxon>
        <taxon>Tracheophyta</taxon>
        <taxon>Spermatophyta</taxon>
        <taxon>Magnoliopsida</taxon>
        <taxon>eudicotyledons</taxon>
        <taxon>Gunneridae</taxon>
        <taxon>Pentapetalae</taxon>
        <taxon>rosids</taxon>
        <taxon>malvids</taxon>
        <taxon>Brassicales</taxon>
        <taxon>Brassicaceae</taxon>
        <taxon>Coluteocarpeae</taxon>
        <taxon>Microthlaspi</taxon>
    </lineage>
</organism>
<evidence type="ECO:0000313" key="1">
    <source>
        <dbReference type="EMBL" id="CAA7059785.1"/>
    </source>
</evidence>
<dbReference type="EMBL" id="CACVBM020001840">
    <property type="protein sequence ID" value="CAA7060900.1"/>
    <property type="molecule type" value="Genomic_DNA"/>
</dbReference>
<dbReference type="OrthoDB" id="10251371at2759"/>
<evidence type="ECO:0000313" key="3">
    <source>
        <dbReference type="Proteomes" id="UP000467841"/>
    </source>
</evidence>
<dbReference type="AlphaFoldDB" id="A0A6D2L4S9"/>
<protein>
    <submittedName>
        <fullName evidence="1">Uncharacterized protein</fullName>
    </submittedName>
</protein>
<keyword evidence="3" id="KW-1185">Reference proteome</keyword>